<reference evidence="4 5" key="1">
    <citation type="submission" date="2016-06" db="EMBL/GenBank/DDBJ databases">
        <title>Complete genome sequence of Streptomyces griseochromogenes ATCC 14511, the Blasticidin S producer.</title>
        <authorList>
            <person name="Wu L."/>
        </authorList>
    </citation>
    <scope>NUCLEOTIDE SEQUENCE [LARGE SCALE GENOMIC DNA]</scope>
    <source>
        <strain evidence="4 5">ATCC 14511</strain>
    </source>
</reference>
<feature type="compositionally biased region" description="Polar residues" evidence="1">
    <location>
        <begin position="812"/>
        <end position="821"/>
    </location>
</feature>
<evidence type="ECO:0008006" key="6">
    <source>
        <dbReference type="Google" id="ProtNLM"/>
    </source>
</evidence>
<feature type="region of interest" description="Disordered" evidence="1">
    <location>
        <begin position="775"/>
        <end position="860"/>
    </location>
</feature>
<organism evidence="4 5">
    <name type="scientific">Streptomyces griseochromogenes</name>
    <dbReference type="NCBI Taxonomy" id="68214"/>
    <lineage>
        <taxon>Bacteria</taxon>
        <taxon>Bacillati</taxon>
        <taxon>Actinomycetota</taxon>
        <taxon>Actinomycetes</taxon>
        <taxon>Kitasatosporales</taxon>
        <taxon>Streptomycetaceae</taxon>
        <taxon>Streptomyces</taxon>
    </lineage>
</organism>
<proteinExistence type="predicted"/>
<accession>A0A1B1B0Q2</accession>
<evidence type="ECO:0000313" key="5">
    <source>
        <dbReference type="Proteomes" id="UP000092659"/>
    </source>
</evidence>
<sequence>MLRMPLLPHTAVGAVARSGTGIDPRDRADAERYLAALTADERIREALAISSPSLDRALRGLLDGAPMKPAAVRKLVLGVTRYVLRAAARPTPFGLLAGIAPVSFADGCRIRVGDAHRAAVRPDSGWLLGLVRPWESEPALLRKLRVVAHDLGFRRGSRWVLPVSPAPDESDASASRTEEVSVRLTGPVRLVLERARRPLPAGELAALLAEAYPTAGSAVVERLIADLVRQGFLLTELRPPLTRTDPLRHVHDVLVSVAEWEKADTLARVAKLLDGLAAEPVGAGAARWHTAADWLRALHRHDRPLQVDLRMDTEVTLPAAVLREAERAAAALWRTAPKDDPVPHLTEYHTAFVERYGIGRAVALLDVLDPHTGLGTPAGYDRPGERGTQGGATGADPARDRVLAELALTALADGQREIVLDEATLDRLSRTVPQPAPNAAELCVQLTAESREAVAQDEFGLVVSQTTGSTAPGALLGRFAYLLDDGELIARLAREGAASAARPGAEPVHLDFQPLTGGAANVARVPSYWAGRLAIGCFPDTAPGACLEAVGGTSPGISAGAPVRNARDIALAADDERLYAVDVATGRELVPQSATVLNFVLAPAAVRLLRELPAMGRPLWAAWSWGALGSTAPHLPRVRYGRTVLAAAHWKLSDPALTDARTGDEEWGRALDAWRARWKVPRQVSVGVLDRRVVLDLEAPLHRALLRRELAGGADPVAYETPEECGPGENWLRDTRGDAYRGELVLPVFPARPLAPEPASSDTVRPAASLDTVRPAASLDAVRPTASADAVRPAESADTVRPAEFGDARSVLASTTGTLPATGSADAPTPPLPGATSPSPVAGPTPLPATGAPVLLRSGQEDGRRHRAWFYGKLHTVPARQDEVLVEHLPRLLAALPDGGGRWFFIRYAAPEPHLRLRFHGDPGLLWSRLAPVILDWADDLYEQRLAGRLVVDRYEPETVRYGGPGSLDAAERFFHHDSLTVLEQLGPLASGAVTAPPPVLAAAHYVDLVRQVHGEQWPEWFLRIPRDEQHQPYAHTHRSEVLGLLADDTALAPAARADRARALGAFPAASQRTVLASLLHMHHNRLAGIQRTAERRSLALARAVAEAERGDVRRQR</sequence>
<dbReference type="Pfam" id="PF14028">
    <property type="entry name" value="Lant_dehydr_C"/>
    <property type="match status" value="1"/>
</dbReference>
<dbReference type="STRING" id="68214.AVL59_25170"/>
<dbReference type="AlphaFoldDB" id="A0A1B1B0Q2"/>
<protein>
    <recommendedName>
        <fullName evidence="6">Lantibiotic dehydratase</fullName>
    </recommendedName>
</protein>
<feature type="domain" description="Thiopeptide-type bacteriocin biosynthesis" evidence="3">
    <location>
        <begin position="869"/>
        <end position="1103"/>
    </location>
</feature>
<name>A0A1B1B0Q2_9ACTN</name>
<dbReference type="InterPro" id="IPR023809">
    <property type="entry name" value="Thiopep_bacteriocin_synth_dom"/>
</dbReference>
<feature type="domain" description="Lantibiotic dehydratase N-terminal" evidence="2">
    <location>
        <begin position="39"/>
        <end position="706"/>
    </location>
</feature>
<dbReference type="Proteomes" id="UP000092659">
    <property type="component" value="Chromosome"/>
</dbReference>
<evidence type="ECO:0000256" key="1">
    <source>
        <dbReference type="SAM" id="MobiDB-lite"/>
    </source>
</evidence>
<evidence type="ECO:0000313" key="4">
    <source>
        <dbReference type="EMBL" id="ANP52389.1"/>
    </source>
</evidence>
<evidence type="ECO:0000259" key="3">
    <source>
        <dbReference type="Pfam" id="PF14028"/>
    </source>
</evidence>
<feature type="region of interest" description="Disordered" evidence="1">
    <location>
        <begin position="375"/>
        <end position="396"/>
    </location>
</feature>
<dbReference type="EMBL" id="CP016279">
    <property type="protein sequence ID" value="ANP52389.1"/>
    <property type="molecule type" value="Genomic_DNA"/>
</dbReference>
<evidence type="ECO:0000259" key="2">
    <source>
        <dbReference type="Pfam" id="PF04738"/>
    </source>
</evidence>
<dbReference type="Pfam" id="PF04738">
    <property type="entry name" value="Lant_dehydr_N"/>
    <property type="match status" value="1"/>
</dbReference>
<dbReference type="InterPro" id="IPR006827">
    <property type="entry name" value="Lant_deHydtase_N"/>
</dbReference>
<dbReference type="KEGG" id="sgs:AVL59_25170"/>
<dbReference type="NCBIfam" id="TIGR03891">
    <property type="entry name" value="thiopep_ocin"/>
    <property type="match status" value="1"/>
</dbReference>
<gene>
    <name evidence="4" type="ORF">AVL59_25170</name>
</gene>